<dbReference type="RefSeq" id="WP_092924901.1">
    <property type="nucleotide sequence ID" value="NZ_FOMZ01000003.1"/>
</dbReference>
<dbReference type="EMBL" id="FOMZ01000003">
    <property type="protein sequence ID" value="SFD81457.1"/>
    <property type="molecule type" value="Genomic_DNA"/>
</dbReference>
<accession>A0A1I1VEN8</accession>
<dbReference type="AlphaFoldDB" id="A0A1I1VEN8"/>
<name>A0A1I1VEN8_9ACTN</name>
<protein>
    <recommendedName>
        <fullName evidence="3">Prenyltransferase and squalene oxidase repeat-containing protein</fullName>
    </recommendedName>
</protein>
<dbReference type="GO" id="GO:0005975">
    <property type="term" value="P:carbohydrate metabolic process"/>
    <property type="evidence" value="ECO:0007669"/>
    <property type="project" value="InterPro"/>
</dbReference>
<dbReference type="InterPro" id="IPR008928">
    <property type="entry name" value="6-hairpin_glycosidase_sf"/>
</dbReference>
<dbReference type="SUPFAM" id="SSF48208">
    <property type="entry name" value="Six-hairpin glycosidases"/>
    <property type="match status" value="1"/>
</dbReference>
<organism evidence="1 2">
    <name type="scientific">Actinopolyspora alba</name>
    <dbReference type="NCBI Taxonomy" id="673379"/>
    <lineage>
        <taxon>Bacteria</taxon>
        <taxon>Bacillati</taxon>
        <taxon>Actinomycetota</taxon>
        <taxon>Actinomycetes</taxon>
        <taxon>Actinopolysporales</taxon>
        <taxon>Actinopolysporaceae</taxon>
        <taxon>Actinopolyspora</taxon>
        <taxon>Actinopolyspora alba group</taxon>
    </lineage>
</organism>
<proteinExistence type="predicted"/>
<dbReference type="InterPro" id="IPR012341">
    <property type="entry name" value="6hp_glycosidase-like_sf"/>
</dbReference>
<reference evidence="2" key="1">
    <citation type="submission" date="2016-10" db="EMBL/GenBank/DDBJ databases">
        <authorList>
            <person name="Varghese N."/>
            <person name="Submissions S."/>
        </authorList>
    </citation>
    <scope>NUCLEOTIDE SEQUENCE [LARGE SCALE GENOMIC DNA]</scope>
    <source>
        <strain evidence="2">DSM 45004</strain>
    </source>
</reference>
<evidence type="ECO:0000313" key="2">
    <source>
        <dbReference type="Proteomes" id="UP000198716"/>
    </source>
</evidence>
<dbReference type="Proteomes" id="UP000198716">
    <property type="component" value="Unassembled WGS sequence"/>
</dbReference>
<sequence length="366" mass="39859">MPEVPAVDGVLSATEVATTVESVRAAQEPSGAIPWYPGGHLDPWDHVESAMALSAGGHFAAAERAYDWSARNQRPDGSWPMRFRNGGVEDHGADTNFCAYLAVGVWHHFLITGDREFAARLWPTVRAGIDLVLSAQLPRGEIRWAVGVDGSTLPESLLTGCSSIHHSLRCALALAESVGSPQPSWEIALGRLGHVLRAHPEAFTSKDRYSMDWYYPVLGGAVRGEQGRERLRDRWSDFVVAGLGARCVSDHPWVTGAETCELVLSLDALGWHADAVRLFREMQHLRETDGSYWTGFVYSDGKNWPVEHTTWTAAAVVLAADALSRTTPGNGVFRARELPDGLLGENDSECGCLTEVDPATDALQHP</sequence>
<keyword evidence="2" id="KW-1185">Reference proteome</keyword>
<dbReference type="Gene3D" id="1.50.10.10">
    <property type="match status" value="1"/>
</dbReference>
<evidence type="ECO:0000313" key="1">
    <source>
        <dbReference type="EMBL" id="SFD81457.1"/>
    </source>
</evidence>
<evidence type="ECO:0008006" key="3">
    <source>
        <dbReference type="Google" id="ProtNLM"/>
    </source>
</evidence>
<gene>
    <name evidence="1" type="ORF">SAMN04487819_103316</name>
</gene>